<reference evidence="1" key="2">
    <citation type="submission" date="2007-04" db="EMBL/GenBank/DDBJ databases">
        <title>The genome of the human body louse.</title>
        <authorList>
            <consortium name="The Human Body Louse Genome Consortium"/>
            <person name="Kirkness E."/>
            <person name="Walenz B."/>
            <person name="Hass B."/>
            <person name="Bruggner R."/>
            <person name="Strausberg R."/>
        </authorList>
    </citation>
    <scope>NUCLEOTIDE SEQUENCE</scope>
    <source>
        <strain evidence="1">USDA</strain>
    </source>
</reference>
<reference evidence="2" key="3">
    <citation type="submission" date="2021-02" db="UniProtKB">
        <authorList>
            <consortium name="EnsemblMetazoa"/>
        </authorList>
    </citation>
    <scope>IDENTIFICATION</scope>
    <source>
        <strain evidence="2">USDA</strain>
    </source>
</reference>
<gene>
    <name evidence="2" type="primary">8236841</name>
    <name evidence="1" type="ORF">Phum_PHUM598150</name>
</gene>
<dbReference type="EMBL" id="AAZO01007295">
    <property type="status" value="NOT_ANNOTATED_CDS"/>
    <property type="molecule type" value="Genomic_DNA"/>
</dbReference>
<dbReference type="VEuPathDB" id="VectorBase:PHUM598150"/>
<dbReference type="AlphaFoldDB" id="E0W2W3"/>
<evidence type="ECO:0000313" key="1">
    <source>
        <dbReference type="EMBL" id="EEB19969.1"/>
    </source>
</evidence>
<dbReference type="GeneID" id="8236841"/>
<dbReference type="EMBL" id="DS235880">
    <property type="protein sequence ID" value="EEB19969.1"/>
    <property type="molecule type" value="Genomic_DNA"/>
</dbReference>
<dbReference type="Proteomes" id="UP000009046">
    <property type="component" value="Unassembled WGS sequence"/>
</dbReference>
<dbReference type="EnsemblMetazoa" id="PHUM598150-RA">
    <property type="protein sequence ID" value="PHUM598150-PA"/>
    <property type="gene ID" value="PHUM598150"/>
</dbReference>
<name>E0W2W3_PEDHC</name>
<organism>
    <name type="scientific">Pediculus humanus subsp. corporis</name>
    <name type="common">Body louse</name>
    <dbReference type="NCBI Taxonomy" id="121224"/>
    <lineage>
        <taxon>Eukaryota</taxon>
        <taxon>Metazoa</taxon>
        <taxon>Ecdysozoa</taxon>
        <taxon>Arthropoda</taxon>
        <taxon>Hexapoda</taxon>
        <taxon>Insecta</taxon>
        <taxon>Pterygota</taxon>
        <taxon>Neoptera</taxon>
        <taxon>Paraneoptera</taxon>
        <taxon>Psocodea</taxon>
        <taxon>Troctomorpha</taxon>
        <taxon>Phthiraptera</taxon>
        <taxon>Anoplura</taxon>
        <taxon>Pediculidae</taxon>
        <taxon>Pediculus</taxon>
    </lineage>
</organism>
<dbReference type="OrthoDB" id="10620026at2759"/>
<accession>E0W2W3</accession>
<protein>
    <submittedName>
        <fullName evidence="1 2">Uncharacterized protein</fullName>
    </submittedName>
</protein>
<reference evidence="1" key="1">
    <citation type="submission" date="2007-04" db="EMBL/GenBank/DDBJ databases">
        <title>Annotation of Pediculus humanus corporis strain USDA.</title>
        <authorList>
            <person name="Kirkness E."/>
            <person name="Hannick L."/>
            <person name="Hass B."/>
            <person name="Bruggner R."/>
            <person name="Lawson D."/>
            <person name="Bidwell S."/>
            <person name="Joardar V."/>
            <person name="Caler E."/>
            <person name="Walenz B."/>
            <person name="Inman J."/>
            <person name="Schobel S."/>
            <person name="Galinsky K."/>
            <person name="Amedeo P."/>
            <person name="Strausberg R."/>
        </authorList>
    </citation>
    <scope>NUCLEOTIDE SEQUENCE</scope>
    <source>
        <strain evidence="1">USDA</strain>
    </source>
</reference>
<sequence>MVFSINLQAPGGFEPPISCLLDRRFNQLSHGAVVSFKMSQKQCRSFEYTKILFVNLIALNNSAPWLSWLKRLSSKQEIGGSNPPGAYPFVRIR</sequence>
<dbReference type="KEGG" id="phu:Phum_PHUM598150"/>
<dbReference type="CTD" id="8236841"/>
<dbReference type="HOGENOM" id="CLU_2402315_0_0_1"/>
<evidence type="ECO:0000313" key="2">
    <source>
        <dbReference type="EnsemblMetazoa" id="PHUM598150-PA"/>
    </source>
</evidence>
<dbReference type="InParanoid" id="E0W2W3"/>
<dbReference type="RefSeq" id="XP_002432707.1">
    <property type="nucleotide sequence ID" value="XM_002432662.1"/>
</dbReference>
<keyword evidence="3" id="KW-1185">Reference proteome</keyword>
<evidence type="ECO:0000313" key="3">
    <source>
        <dbReference type="Proteomes" id="UP000009046"/>
    </source>
</evidence>
<proteinExistence type="predicted"/>